<gene>
    <name evidence="2" type="ORF">GOBAR_AA06492</name>
</gene>
<accession>A0A2P5YEU9</accession>
<evidence type="ECO:0000256" key="1">
    <source>
        <dbReference type="SAM" id="MobiDB-lite"/>
    </source>
</evidence>
<sequence length="222" mass="23739">MGKICYCYSHLMQRCFYRFNCDYGGPSAPTTTLFSSPHDGQWSHDDMFGRSASFGGPGQHAGSSEAASVQFPSGSSWGGYPPLQNFGLTLPQTRASNPFAYNNVDEVSHVFGFAGGPNGDTFGSASGPSLYHGPYGKQPMQHDLGQRLGPFAGVHRPLDAGQNIGSSPSGQVTADSNLGQILFGQLQTMLVLRTFLDLAKVLVAHLLCKIMAFIFPIHSSAQ</sequence>
<protein>
    <submittedName>
        <fullName evidence="2">Uncharacterized protein</fullName>
    </submittedName>
</protein>
<dbReference type="Proteomes" id="UP000239757">
    <property type="component" value="Unassembled WGS sequence"/>
</dbReference>
<dbReference type="AlphaFoldDB" id="A0A2P5YEU9"/>
<feature type="compositionally biased region" description="Polar residues" evidence="1">
    <location>
        <begin position="61"/>
        <end position="70"/>
    </location>
</feature>
<dbReference type="EMBL" id="KZ663283">
    <property type="protein sequence ID" value="PPS14110.1"/>
    <property type="molecule type" value="Genomic_DNA"/>
</dbReference>
<name>A0A2P5YEU9_GOSBA</name>
<evidence type="ECO:0000313" key="3">
    <source>
        <dbReference type="Proteomes" id="UP000239757"/>
    </source>
</evidence>
<feature type="region of interest" description="Disordered" evidence="1">
    <location>
        <begin position="47"/>
        <end position="70"/>
    </location>
</feature>
<evidence type="ECO:0000313" key="2">
    <source>
        <dbReference type="EMBL" id="PPS14110.1"/>
    </source>
</evidence>
<reference evidence="2 3" key="1">
    <citation type="submission" date="2015-01" db="EMBL/GenBank/DDBJ databases">
        <title>Genome of allotetraploid Gossypium barbadense reveals genomic plasticity and fiber elongation in cotton evolution.</title>
        <authorList>
            <person name="Chen X."/>
            <person name="Liu X."/>
            <person name="Zhao B."/>
            <person name="Zheng H."/>
            <person name="Hu Y."/>
            <person name="Lu G."/>
            <person name="Yang C."/>
            <person name="Chen J."/>
            <person name="Shan C."/>
            <person name="Zhang L."/>
            <person name="Zhou Y."/>
            <person name="Wang L."/>
            <person name="Guo W."/>
            <person name="Bai Y."/>
            <person name="Ruan J."/>
            <person name="Shangguan X."/>
            <person name="Mao Y."/>
            <person name="Jiang J."/>
            <person name="Zhu Y."/>
            <person name="Lei J."/>
            <person name="Kang H."/>
            <person name="Chen S."/>
            <person name="He X."/>
            <person name="Wang R."/>
            <person name="Wang Y."/>
            <person name="Chen J."/>
            <person name="Wang L."/>
            <person name="Yu S."/>
            <person name="Wang B."/>
            <person name="Wei J."/>
            <person name="Song S."/>
            <person name="Lu X."/>
            <person name="Gao Z."/>
            <person name="Gu W."/>
            <person name="Deng X."/>
            <person name="Ma D."/>
            <person name="Wang S."/>
            <person name="Liang W."/>
            <person name="Fang L."/>
            <person name="Cai C."/>
            <person name="Zhu X."/>
            <person name="Zhou B."/>
            <person name="Zhang Y."/>
            <person name="Chen Z."/>
            <person name="Xu S."/>
            <person name="Zhu R."/>
            <person name="Wang S."/>
            <person name="Zhang T."/>
            <person name="Zhao G."/>
        </authorList>
    </citation>
    <scope>NUCLEOTIDE SEQUENCE [LARGE SCALE GENOMIC DNA]</scope>
    <source>
        <strain evidence="3">cv. Xinhai21</strain>
        <tissue evidence="2">Leaf</tissue>
    </source>
</reference>
<proteinExistence type="predicted"/>
<organism evidence="2 3">
    <name type="scientific">Gossypium barbadense</name>
    <name type="common">Sea Island cotton</name>
    <name type="synonym">Hibiscus barbadensis</name>
    <dbReference type="NCBI Taxonomy" id="3634"/>
    <lineage>
        <taxon>Eukaryota</taxon>
        <taxon>Viridiplantae</taxon>
        <taxon>Streptophyta</taxon>
        <taxon>Embryophyta</taxon>
        <taxon>Tracheophyta</taxon>
        <taxon>Spermatophyta</taxon>
        <taxon>Magnoliopsida</taxon>
        <taxon>eudicotyledons</taxon>
        <taxon>Gunneridae</taxon>
        <taxon>Pentapetalae</taxon>
        <taxon>rosids</taxon>
        <taxon>malvids</taxon>
        <taxon>Malvales</taxon>
        <taxon>Malvaceae</taxon>
        <taxon>Malvoideae</taxon>
        <taxon>Gossypium</taxon>
    </lineage>
</organism>